<evidence type="ECO:0000256" key="3">
    <source>
        <dbReference type="ARBA" id="ARBA00023125"/>
    </source>
</evidence>
<dbReference type="PRINTS" id="PR00039">
    <property type="entry name" value="HTHLYSR"/>
</dbReference>
<evidence type="ECO:0000256" key="1">
    <source>
        <dbReference type="ARBA" id="ARBA00009437"/>
    </source>
</evidence>
<sequence length="293" mass="33489">MQMNKLIYFISVADNLNFTKAAKECYLAQSAISQQINSLEQELGFQLFTRTSKNVELTEAGKVFYDGVKNVVKEYKNTVKKAESVAYGYKGMITIGICGGTEELFLPQILNKFKKMYPLVEINFKRASFEKISKELESKIYDVVFTWPYDIEELDRIDYKIIFEDNVCAMMNSSNKLACKLKVSREELSRENNIVVANEKKTKTYEHFLSFYNKYNIIPKSIITAADSPILSLMIDLNMGISIVPKKVKELNNEKVSFVEIEGEPHSIKFSAAYLKGNTNPCVDLFINNASIR</sequence>
<evidence type="ECO:0000313" key="6">
    <source>
        <dbReference type="EMBL" id="MFL0248806.1"/>
    </source>
</evidence>
<dbReference type="PANTHER" id="PTHR30346">
    <property type="entry name" value="TRANSCRIPTIONAL DUAL REGULATOR HCAR-RELATED"/>
    <property type="match status" value="1"/>
</dbReference>
<dbReference type="CDD" id="cd05466">
    <property type="entry name" value="PBP2_LTTR_substrate"/>
    <property type="match status" value="1"/>
</dbReference>
<comment type="caution">
    <text evidence="6">The sequence shown here is derived from an EMBL/GenBank/DDBJ whole genome shotgun (WGS) entry which is preliminary data.</text>
</comment>
<dbReference type="Gene3D" id="1.10.10.10">
    <property type="entry name" value="Winged helix-like DNA-binding domain superfamily/Winged helix DNA-binding domain"/>
    <property type="match status" value="1"/>
</dbReference>
<dbReference type="Gene3D" id="3.40.190.10">
    <property type="entry name" value="Periplasmic binding protein-like II"/>
    <property type="match status" value="2"/>
</dbReference>
<dbReference type="Proteomes" id="UP001623592">
    <property type="component" value="Unassembled WGS sequence"/>
</dbReference>
<evidence type="ECO:0000259" key="5">
    <source>
        <dbReference type="PROSITE" id="PS50931"/>
    </source>
</evidence>
<keyword evidence="7" id="KW-1185">Reference proteome</keyword>
<accession>A0ABW8T8Y5</accession>
<evidence type="ECO:0000313" key="7">
    <source>
        <dbReference type="Proteomes" id="UP001623592"/>
    </source>
</evidence>
<dbReference type="SUPFAM" id="SSF53850">
    <property type="entry name" value="Periplasmic binding protein-like II"/>
    <property type="match status" value="1"/>
</dbReference>
<dbReference type="PANTHER" id="PTHR30346:SF0">
    <property type="entry name" value="HCA OPERON TRANSCRIPTIONAL ACTIVATOR HCAR"/>
    <property type="match status" value="1"/>
</dbReference>
<name>A0ABW8T8Y5_9CLOT</name>
<dbReference type="InterPro" id="IPR036388">
    <property type="entry name" value="WH-like_DNA-bd_sf"/>
</dbReference>
<dbReference type="InterPro" id="IPR036390">
    <property type="entry name" value="WH_DNA-bd_sf"/>
</dbReference>
<comment type="similarity">
    <text evidence="1">Belongs to the LysR transcriptional regulatory family.</text>
</comment>
<dbReference type="InterPro" id="IPR005119">
    <property type="entry name" value="LysR_subst-bd"/>
</dbReference>
<dbReference type="Pfam" id="PF03466">
    <property type="entry name" value="LysR_substrate"/>
    <property type="match status" value="1"/>
</dbReference>
<dbReference type="RefSeq" id="WP_406785487.1">
    <property type="nucleotide sequence ID" value="NZ_JBJIAA010000001.1"/>
</dbReference>
<keyword evidence="3" id="KW-0238">DNA-binding</keyword>
<keyword evidence="2" id="KW-0805">Transcription regulation</keyword>
<organism evidence="6 7">
    <name type="scientific">Clostridium neuense</name>
    <dbReference type="NCBI Taxonomy" id="1728934"/>
    <lineage>
        <taxon>Bacteria</taxon>
        <taxon>Bacillati</taxon>
        <taxon>Bacillota</taxon>
        <taxon>Clostridia</taxon>
        <taxon>Eubacteriales</taxon>
        <taxon>Clostridiaceae</taxon>
        <taxon>Clostridium</taxon>
    </lineage>
</organism>
<evidence type="ECO:0000256" key="4">
    <source>
        <dbReference type="ARBA" id="ARBA00023163"/>
    </source>
</evidence>
<protein>
    <submittedName>
        <fullName evidence="6">LysR family transcriptional regulator</fullName>
    </submittedName>
</protein>
<evidence type="ECO:0000256" key="2">
    <source>
        <dbReference type="ARBA" id="ARBA00023015"/>
    </source>
</evidence>
<reference evidence="6 7" key="1">
    <citation type="submission" date="2024-11" db="EMBL/GenBank/DDBJ databases">
        <authorList>
            <person name="Heng Y.C."/>
            <person name="Lim A.C.H."/>
            <person name="Lee J.K.Y."/>
            <person name="Kittelmann S."/>
        </authorList>
    </citation>
    <scope>NUCLEOTIDE SEQUENCE [LARGE SCALE GENOMIC DNA]</scope>
    <source>
        <strain evidence="6 7">WILCCON 0114</strain>
    </source>
</reference>
<dbReference type="EMBL" id="JBJIAA010000001">
    <property type="protein sequence ID" value="MFL0248806.1"/>
    <property type="molecule type" value="Genomic_DNA"/>
</dbReference>
<feature type="domain" description="HTH lysR-type" evidence="5">
    <location>
        <begin position="1"/>
        <end position="58"/>
    </location>
</feature>
<dbReference type="SUPFAM" id="SSF46785">
    <property type="entry name" value="Winged helix' DNA-binding domain"/>
    <property type="match status" value="1"/>
</dbReference>
<keyword evidence="4" id="KW-0804">Transcription</keyword>
<dbReference type="Pfam" id="PF00126">
    <property type="entry name" value="HTH_1"/>
    <property type="match status" value="1"/>
</dbReference>
<proteinExistence type="inferred from homology"/>
<dbReference type="PROSITE" id="PS50931">
    <property type="entry name" value="HTH_LYSR"/>
    <property type="match status" value="1"/>
</dbReference>
<gene>
    <name evidence="6" type="ORF">ACJDT4_00105</name>
</gene>
<dbReference type="InterPro" id="IPR000847">
    <property type="entry name" value="LysR_HTH_N"/>
</dbReference>